<reference evidence="8" key="1">
    <citation type="submission" date="2019-08" db="EMBL/GenBank/DDBJ databases">
        <authorList>
            <person name="Kucharzyk K."/>
            <person name="Murdoch R.W."/>
            <person name="Higgins S."/>
            <person name="Loffler F."/>
        </authorList>
    </citation>
    <scope>NUCLEOTIDE SEQUENCE</scope>
</reference>
<dbReference type="GO" id="GO:0016020">
    <property type="term" value="C:membrane"/>
    <property type="evidence" value="ECO:0007669"/>
    <property type="project" value="UniProtKB-SubCell"/>
</dbReference>
<accession>A0A645EMI4</accession>
<dbReference type="AlphaFoldDB" id="A0A645EMI4"/>
<evidence type="ECO:0000256" key="6">
    <source>
        <dbReference type="ARBA" id="ARBA00023136"/>
    </source>
</evidence>
<comment type="caution">
    <text evidence="8">The sequence shown here is derived from an EMBL/GenBank/DDBJ whole genome shotgun (WGS) entry which is preliminary data.</text>
</comment>
<sequence length="60" mass="6325">MFEFASALGTVGLSIGLTTSVTGAATLIVEMFGMILGRLEIFIVLIGAYSGITMLKQKLK</sequence>
<dbReference type="InterPro" id="IPR003445">
    <property type="entry name" value="Cat_transpt"/>
</dbReference>
<evidence type="ECO:0000256" key="3">
    <source>
        <dbReference type="ARBA" id="ARBA00022692"/>
    </source>
</evidence>
<keyword evidence="6 7" id="KW-0472">Membrane</keyword>
<evidence type="ECO:0000256" key="1">
    <source>
        <dbReference type="ARBA" id="ARBA00004141"/>
    </source>
</evidence>
<organism evidence="8">
    <name type="scientific">bioreactor metagenome</name>
    <dbReference type="NCBI Taxonomy" id="1076179"/>
    <lineage>
        <taxon>unclassified sequences</taxon>
        <taxon>metagenomes</taxon>
        <taxon>ecological metagenomes</taxon>
    </lineage>
</organism>
<evidence type="ECO:0008006" key="9">
    <source>
        <dbReference type="Google" id="ProtNLM"/>
    </source>
</evidence>
<protein>
    <recommendedName>
        <fullName evidence="9">Ktr system potassium uptake protein B</fullName>
    </recommendedName>
</protein>
<keyword evidence="5" id="KW-0406">Ion transport</keyword>
<evidence type="ECO:0000313" key="8">
    <source>
        <dbReference type="EMBL" id="MPN01874.1"/>
    </source>
</evidence>
<dbReference type="EMBL" id="VSSQ01047850">
    <property type="protein sequence ID" value="MPN01874.1"/>
    <property type="molecule type" value="Genomic_DNA"/>
</dbReference>
<keyword evidence="4 7" id="KW-1133">Transmembrane helix</keyword>
<feature type="transmembrane region" description="Helical" evidence="7">
    <location>
        <begin position="34"/>
        <end position="55"/>
    </location>
</feature>
<dbReference type="GO" id="GO:0030001">
    <property type="term" value="P:metal ion transport"/>
    <property type="evidence" value="ECO:0007669"/>
    <property type="project" value="UniProtKB-ARBA"/>
</dbReference>
<gene>
    <name evidence="8" type="ORF">SDC9_149086</name>
</gene>
<name>A0A645EMI4_9ZZZZ</name>
<proteinExistence type="predicted"/>
<comment type="subcellular location">
    <subcellularLocation>
        <location evidence="1">Membrane</location>
        <topology evidence="1">Multi-pass membrane protein</topology>
    </subcellularLocation>
</comment>
<evidence type="ECO:0000256" key="5">
    <source>
        <dbReference type="ARBA" id="ARBA00023065"/>
    </source>
</evidence>
<evidence type="ECO:0000256" key="4">
    <source>
        <dbReference type="ARBA" id="ARBA00022989"/>
    </source>
</evidence>
<evidence type="ECO:0000256" key="7">
    <source>
        <dbReference type="SAM" id="Phobius"/>
    </source>
</evidence>
<dbReference type="Pfam" id="PF02386">
    <property type="entry name" value="TrkH"/>
    <property type="match status" value="1"/>
</dbReference>
<dbReference type="GO" id="GO:0008324">
    <property type="term" value="F:monoatomic cation transmembrane transporter activity"/>
    <property type="evidence" value="ECO:0007669"/>
    <property type="project" value="InterPro"/>
</dbReference>
<evidence type="ECO:0000256" key="2">
    <source>
        <dbReference type="ARBA" id="ARBA00022448"/>
    </source>
</evidence>
<keyword evidence="2" id="KW-0813">Transport</keyword>
<keyword evidence="3 7" id="KW-0812">Transmembrane</keyword>